<keyword evidence="1" id="KW-0472">Membrane</keyword>
<evidence type="ECO:0000313" key="3">
    <source>
        <dbReference type="Proteomes" id="UP000807353"/>
    </source>
</evidence>
<name>A0A9P5YHA1_9AGAR</name>
<feature type="transmembrane region" description="Helical" evidence="1">
    <location>
        <begin position="7"/>
        <end position="26"/>
    </location>
</feature>
<dbReference type="EMBL" id="MU150235">
    <property type="protein sequence ID" value="KAF9467806.1"/>
    <property type="molecule type" value="Genomic_DNA"/>
</dbReference>
<accession>A0A9P5YHA1</accession>
<reference evidence="2" key="1">
    <citation type="submission" date="2020-11" db="EMBL/GenBank/DDBJ databases">
        <authorList>
            <consortium name="DOE Joint Genome Institute"/>
            <person name="Ahrendt S."/>
            <person name="Riley R."/>
            <person name="Andreopoulos W."/>
            <person name="Labutti K."/>
            <person name="Pangilinan J."/>
            <person name="Ruiz-Duenas F.J."/>
            <person name="Barrasa J.M."/>
            <person name="Sanchez-Garcia M."/>
            <person name="Camarero S."/>
            <person name="Miyauchi S."/>
            <person name="Serrano A."/>
            <person name="Linde D."/>
            <person name="Babiker R."/>
            <person name="Drula E."/>
            <person name="Ayuso-Fernandez I."/>
            <person name="Pacheco R."/>
            <person name="Padilla G."/>
            <person name="Ferreira P."/>
            <person name="Barriuso J."/>
            <person name="Kellner H."/>
            <person name="Castanera R."/>
            <person name="Alfaro M."/>
            <person name="Ramirez L."/>
            <person name="Pisabarro A.G."/>
            <person name="Kuo A."/>
            <person name="Tritt A."/>
            <person name="Lipzen A."/>
            <person name="He G."/>
            <person name="Yan M."/>
            <person name="Ng V."/>
            <person name="Cullen D."/>
            <person name="Martin F."/>
            <person name="Rosso M.-N."/>
            <person name="Henrissat B."/>
            <person name="Hibbett D."/>
            <person name="Martinez A.T."/>
            <person name="Grigoriev I.V."/>
        </authorList>
    </citation>
    <scope>NUCLEOTIDE SEQUENCE</scope>
    <source>
        <strain evidence="2">CBS 247.69</strain>
    </source>
</reference>
<keyword evidence="1" id="KW-1133">Transmembrane helix</keyword>
<organism evidence="2 3">
    <name type="scientific">Collybia nuda</name>
    <dbReference type="NCBI Taxonomy" id="64659"/>
    <lineage>
        <taxon>Eukaryota</taxon>
        <taxon>Fungi</taxon>
        <taxon>Dikarya</taxon>
        <taxon>Basidiomycota</taxon>
        <taxon>Agaricomycotina</taxon>
        <taxon>Agaricomycetes</taxon>
        <taxon>Agaricomycetidae</taxon>
        <taxon>Agaricales</taxon>
        <taxon>Tricholomatineae</taxon>
        <taxon>Clitocybaceae</taxon>
        <taxon>Collybia</taxon>
    </lineage>
</organism>
<protein>
    <submittedName>
        <fullName evidence="2">Uncharacterized protein</fullName>
    </submittedName>
</protein>
<evidence type="ECO:0000256" key="1">
    <source>
        <dbReference type="SAM" id="Phobius"/>
    </source>
</evidence>
<keyword evidence="1" id="KW-0812">Transmembrane</keyword>
<gene>
    <name evidence="2" type="ORF">BDZ94DRAFT_907789</name>
</gene>
<dbReference type="AlphaFoldDB" id="A0A9P5YHA1"/>
<evidence type="ECO:0000313" key="2">
    <source>
        <dbReference type="EMBL" id="KAF9467806.1"/>
    </source>
</evidence>
<sequence length="103" mass="12151">MSRVHKFCRYFEWPLVFIPMCLYLFRDKIALRRVVIDPAVLLIILLLNSTLLVTWKLGGTYALVRFGRQQAFHSIQFDMKFRPKLLPLFRELNPHVTSLSTSP</sequence>
<keyword evidence="3" id="KW-1185">Reference proteome</keyword>
<feature type="transmembrane region" description="Helical" evidence="1">
    <location>
        <begin position="38"/>
        <end position="58"/>
    </location>
</feature>
<proteinExistence type="predicted"/>
<dbReference type="Proteomes" id="UP000807353">
    <property type="component" value="Unassembled WGS sequence"/>
</dbReference>
<comment type="caution">
    <text evidence="2">The sequence shown here is derived from an EMBL/GenBank/DDBJ whole genome shotgun (WGS) entry which is preliminary data.</text>
</comment>